<evidence type="ECO:0000313" key="3">
    <source>
        <dbReference type="Proteomes" id="UP000324767"/>
    </source>
</evidence>
<dbReference type="AlphaFoldDB" id="A0A5M8PQ88"/>
<evidence type="ECO:0000256" key="1">
    <source>
        <dbReference type="SAM" id="MobiDB-lite"/>
    </source>
</evidence>
<accession>A0A5M8PQ88</accession>
<dbReference type="Proteomes" id="UP000324767">
    <property type="component" value="Unassembled WGS sequence"/>
</dbReference>
<name>A0A5M8PQ88_9LECA</name>
<dbReference type="EMBL" id="VXIT01000007">
    <property type="protein sequence ID" value="KAA6411680.1"/>
    <property type="molecule type" value="Genomic_DNA"/>
</dbReference>
<sequence length="77" mass="8425">MESKREACSPHLGNQATEGQSCESLHEFFFTIQLRLGYFGLLFVSVPLGAGSRGLPKERKSKGLDTGEPIGSERRAL</sequence>
<feature type="region of interest" description="Disordered" evidence="1">
    <location>
        <begin position="49"/>
        <end position="77"/>
    </location>
</feature>
<comment type="caution">
    <text evidence="2">The sequence shown here is derived from an EMBL/GenBank/DDBJ whole genome shotgun (WGS) entry which is preliminary data.</text>
</comment>
<protein>
    <submittedName>
        <fullName evidence="2">Uncharacterized protein</fullName>
    </submittedName>
</protein>
<reference evidence="2 3" key="1">
    <citation type="submission" date="2019-09" db="EMBL/GenBank/DDBJ databases">
        <title>The hologenome of the rock-dwelling lichen Lasallia pustulata.</title>
        <authorList>
            <person name="Greshake Tzovaras B."/>
            <person name="Segers F."/>
            <person name="Bicker A."/>
            <person name="Dal Grande F."/>
            <person name="Otte J."/>
            <person name="Hankeln T."/>
            <person name="Schmitt I."/>
            <person name="Ebersberger I."/>
        </authorList>
    </citation>
    <scope>NUCLEOTIDE SEQUENCE [LARGE SCALE GENOMIC DNA]</scope>
    <source>
        <strain evidence="2">A1-1</strain>
    </source>
</reference>
<feature type="compositionally biased region" description="Basic and acidic residues" evidence="1">
    <location>
        <begin position="55"/>
        <end position="77"/>
    </location>
</feature>
<gene>
    <name evidence="2" type="ORF">FRX48_04961</name>
</gene>
<proteinExistence type="predicted"/>
<organism evidence="2 3">
    <name type="scientific">Lasallia pustulata</name>
    <dbReference type="NCBI Taxonomy" id="136370"/>
    <lineage>
        <taxon>Eukaryota</taxon>
        <taxon>Fungi</taxon>
        <taxon>Dikarya</taxon>
        <taxon>Ascomycota</taxon>
        <taxon>Pezizomycotina</taxon>
        <taxon>Lecanoromycetes</taxon>
        <taxon>OSLEUM clade</taxon>
        <taxon>Umbilicariomycetidae</taxon>
        <taxon>Umbilicariales</taxon>
        <taxon>Umbilicariaceae</taxon>
        <taxon>Lasallia</taxon>
    </lineage>
</organism>
<evidence type="ECO:0000313" key="2">
    <source>
        <dbReference type="EMBL" id="KAA6411680.1"/>
    </source>
</evidence>